<comment type="caution">
    <text evidence="1">The sequence shown here is derived from an EMBL/GenBank/DDBJ whole genome shotgun (WGS) entry which is preliminary data.</text>
</comment>
<accession>A0ABW3DGN2</accession>
<evidence type="ECO:0000313" key="2">
    <source>
        <dbReference type="Proteomes" id="UP001597120"/>
    </source>
</evidence>
<feature type="non-terminal residue" evidence="1">
    <location>
        <position position="1"/>
    </location>
</feature>
<keyword evidence="2" id="KW-1185">Reference proteome</keyword>
<dbReference type="EMBL" id="JBHTIU010000109">
    <property type="protein sequence ID" value="MFD0872440.1"/>
    <property type="molecule type" value="Genomic_DNA"/>
</dbReference>
<dbReference type="Proteomes" id="UP001597120">
    <property type="component" value="Unassembled WGS sequence"/>
</dbReference>
<organism evidence="1 2">
    <name type="scientific">Paenibacillus residui</name>
    <dbReference type="NCBI Taxonomy" id="629724"/>
    <lineage>
        <taxon>Bacteria</taxon>
        <taxon>Bacillati</taxon>
        <taxon>Bacillota</taxon>
        <taxon>Bacilli</taxon>
        <taxon>Bacillales</taxon>
        <taxon>Paenibacillaceae</taxon>
        <taxon>Paenibacillus</taxon>
    </lineage>
</organism>
<dbReference type="RefSeq" id="WP_379291816.1">
    <property type="nucleotide sequence ID" value="NZ_JBHTIU010000109.1"/>
</dbReference>
<gene>
    <name evidence="1" type="ORF">ACFQ03_25285</name>
</gene>
<reference evidence="2" key="1">
    <citation type="journal article" date="2019" name="Int. J. Syst. Evol. Microbiol.">
        <title>The Global Catalogue of Microorganisms (GCM) 10K type strain sequencing project: providing services to taxonomists for standard genome sequencing and annotation.</title>
        <authorList>
            <consortium name="The Broad Institute Genomics Platform"/>
            <consortium name="The Broad Institute Genome Sequencing Center for Infectious Disease"/>
            <person name="Wu L."/>
            <person name="Ma J."/>
        </authorList>
    </citation>
    <scope>NUCLEOTIDE SEQUENCE [LARGE SCALE GENOMIC DNA]</scope>
    <source>
        <strain evidence="2">CCUG 57263</strain>
    </source>
</reference>
<protein>
    <submittedName>
        <fullName evidence="1">Uncharacterized protein</fullName>
    </submittedName>
</protein>
<name>A0ABW3DGN2_9BACL</name>
<proteinExistence type="predicted"/>
<sequence length="80" mass="8643">RPRSDSRSIFSRCGRTLPSGFFLPEFNVISPGGEYAESLNEESQEAGPAQAVDSDADLEVIREAFSAGAEGRCQAVIFFV</sequence>
<evidence type="ECO:0000313" key="1">
    <source>
        <dbReference type="EMBL" id="MFD0872440.1"/>
    </source>
</evidence>